<dbReference type="AlphaFoldDB" id="A0AAX6G4V6"/>
<proteinExistence type="predicted"/>
<reference evidence="1" key="1">
    <citation type="journal article" date="2023" name="GigaByte">
        <title>Genome assembly of the bearded iris, Iris pallida Lam.</title>
        <authorList>
            <person name="Bruccoleri R.E."/>
            <person name="Oakeley E.J."/>
            <person name="Faust A.M.E."/>
            <person name="Altorfer M."/>
            <person name="Dessus-Babus S."/>
            <person name="Burckhardt D."/>
            <person name="Oertli M."/>
            <person name="Naumann U."/>
            <person name="Petersen F."/>
            <person name="Wong J."/>
        </authorList>
    </citation>
    <scope>NUCLEOTIDE SEQUENCE</scope>
    <source>
        <strain evidence="1">GSM-AAB239-AS_SAM_17_03QT</strain>
    </source>
</reference>
<sequence length="79" mass="9554">MCDQTRVTIRLNSLGLALCTRDRSHTISCSMFYPRRSHTLDVFRYIAHVRFIVYFMFRLHFMFPVFPVFTFQHSCSHFL</sequence>
<accession>A0AAX6G4V6</accession>
<evidence type="ECO:0000313" key="2">
    <source>
        <dbReference type="Proteomes" id="UP001140949"/>
    </source>
</evidence>
<dbReference type="Proteomes" id="UP001140949">
    <property type="component" value="Unassembled WGS sequence"/>
</dbReference>
<evidence type="ECO:0000313" key="1">
    <source>
        <dbReference type="EMBL" id="KAJ6823794.1"/>
    </source>
</evidence>
<protein>
    <submittedName>
        <fullName evidence="1">Uncharacterized protein</fullName>
    </submittedName>
</protein>
<reference evidence="1" key="2">
    <citation type="submission" date="2023-04" db="EMBL/GenBank/DDBJ databases">
        <authorList>
            <person name="Bruccoleri R.E."/>
            <person name="Oakeley E.J."/>
            <person name="Faust A.-M."/>
            <person name="Dessus-Babus S."/>
            <person name="Altorfer M."/>
            <person name="Burckhardt D."/>
            <person name="Oertli M."/>
            <person name="Naumann U."/>
            <person name="Petersen F."/>
            <person name="Wong J."/>
        </authorList>
    </citation>
    <scope>NUCLEOTIDE SEQUENCE</scope>
    <source>
        <strain evidence="1">GSM-AAB239-AS_SAM_17_03QT</strain>
        <tissue evidence="1">Leaf</tissue>
    </source>
</reference>
<keyword evidence="2" id="KW-1185">Reference proteome</keyword>
<name>A0AAX6G4V6_IRIPA</name>
<comment type="caution">
    <text evidence="1">The sequence shown here is derived from an EMBL/GenBank/DDBJ whole genome shotgun (WGS) entry which is preliminary data.</text>
</comment>
<dbReference type="EMBL" id="JANAVB010022597">
    <property type="protein sequence ID" value="KAJ6823794.1"/>
    <property type="molecule type" value="Genomic_DNA"/>
</dbReference>
<gene>
    <name evidence="1" type="ORF">M6B38_129010</name>
</gene>
<organism evidence="1 2">
    <name type="scientific">Iris pallida</name>
    <name type="common">Sweet iris</name>
    <dbReference type="NCBI Taxonomy" id="29817"/>
    <lineage>
        <taxon>Eukaryota</taxon>
        <taxon>Viridiplantae</taxon>
        <taxon>Streptophyta</taxon>
        <taxon>Embryophyta</taxon>
        <taxon>Tracheophyta</taxon>
        <taxon>Spermatophyta</taxon>
        <taxon>Magnoliopsida</taxon>
        <taxon>Liliopsida</taxon>
        <taxon>Asparagales</taxon>
        <taxon>Iridaceae</taxon>
        <taxon>Iridoideae</taxon>
        <taxon>Irideae</taxon>
        <taxon>Iris</taxon>
    </lineage>
</organism>